<gene>
    <name evidence="1" type="ORF">S06H3_20804</name>
</gene>
<protein>
    <submittedName>
        <fullName evidence="1">Uncharacterized protein</fullName>
    </submittedName>
</protein>
<sequence>MSKIKDTVKATMSDFLDEVRGMITGEYDPGMDVPFDVPTETRSLMAW</sequence>
<proteinExistence type="predicted"/>
<dbReference type="EMBL" id="BARV01010827">
    <property type="protein sequence ID" value="GAI02394.1"/>
    <property type="molecule type" value="Genomic_DNA"/>
</dbReference>
<comment type="caution">
    <text evidence="1">The sequence shown here is derived from an EMBL/GenBank/DDBJ whole genome shotgun (WGS) entry which is preliminary data.</text>
</comment>
<dbReference type="AlphaFoldDB" id="X1M7Q1"/>
<feature type="non-terminal residue" evidence="1">
    <location>
        <position position="47"/>
    </location>
</feature>
<name>X1M7Q1_9ZZZZ</name>
<accession>X1M7Q1</accession>
<reference evidence="1" key="1">
    <citation type="journal article" date="2014" name="Front. Microbiol.">
        <title>High frequency of phylogenetically diverse reductive dehalogenase-homologous genes in deep subseafloor sedimentary metagenomes.</title>
        <authorList>
            <person name="Kawai M."/>
            <person name="Futagami T."/>
            <person name="Toyoda A."/>
            <person name="Takaki Y."/>
            <person name="Nishi S."/>
            <person name="Hori S."/>
            <person name="Arai W."/>
            <person name="Tsubouchi T."/>
            <person name="Morono Y."/>
            <person name="Uchiyama I."/>
            <person name="Ito T."/>
            <person name="Fujiyama A."/>
            <person name="Inagaki F."/>
            <person name="Takami H."/>
        </authorList>
    </citation>
    <scope>NUCLEOTIDE SEQUENCE</scope>
    <source>
        <strain evidence="1">Expedition CK06-06</strain>
    </source>
</reference>
<organism evidence="1">
    <name type="scientific">marine sediment metagenome</name>
    <dbReference type="NCBI Taxonomy" id="412755"/>
    <lineage>
        <taxon>unclassified sequences</taxon>
        <taxon>metagenomes</taxon>
        <taxon>ecological metagenomes</taxon>
    </lineage>
</organism>
<evidence type="ECO:0000313" key="1">
    <source>
        <dbReference type="EMBL" id="GAI02394.1"/>
    </source>
</evidence>